<reference evidence="2 3" key="1">
    <citation type="submission" date="2013-09" db="EMBL/GenBank/DDBJ databases">
        <title>Genome sequencing of Arenimonas oryziterrae.</title>
        <authorList>
            <person name="Chen F."/>
            <person name="Wang G."/>
        </authorList>
    </citation>
    <scope>NUCLEOTIDE SEQUENCE [LARGE SCALE GENOMIC DNA]</scope>
    <source>
        <strain evidence="2 3">YC6267</strain>
    </source>
</reference>
<evidence type="ECO:0000313" key="3">
    <source>
        <dbReference type="Proteomes" id="UP000029385"/>
    </source>
</evidence>
<keyword evidence="1" id="KW-0472">Membrane</keyword>
<accession>A0A091B162</accession>
<dbReference type="OrthoDB" id="5966623at2"/>
<comment type="caution">
    <text evidence="2">The sequence shown here is derived from an EMBL/GenBank/DDBJ whole genome shotgun (WGS) entry which is preliminary data.</text>
</comment>
<evidence type="ECO:0000256" key="1">
    <source>
        <dbReference type="SAM" id="Phobius"/>
    </source>
</evidence>
<dbReference type="RefSeq" id="WP_022968784.1">
    <property type="nucleotide sequence ID" value="NZ_ATVD01000002.1"/>
</dbReference>
<keyword evidence="1" id="KW-1133">Transmembrane helix</keyword>
<dbReference type="Proteomes" id="UP000029385">
    <property type="component" value="Unassembled WGS sequence"/>
</dbReference>
<dbReference type="EMBL" id="AVCI01000001">
    <property type="protein sequence ID" value="KFN44614.1"/>
    <property type="molecule type" value="Genomic_DNA"/>
</dbReference>
<evidence type="ECO:0000313" key="2">
    <source>
        <dbReference type="EMBL" id="KFN44614.1"/>
    </source>
</evidence>
<organism evidence="2 3">
    <name type="scientific">Arenimonas oryziterrae DSM 21050 = YC6267</name>
    <dbReference type="NCBI Taxonomy" id="1121015"/>
    <lineage>
        <taxon>Bacteria</taxon>
        <taxon>Pseudomonadati</taxon>
        <taxon>Pseudomonadota</taxon>
        <taxon>Gammaproteobacteria</taxon>
        <taxon>Lysobacterales</taxon>
        <taxon>Lysobacteraceae</taxon>
        <taxon>Arenimonas</taxon>
    </lineage>
</organism>
<proteinExistence type="predicted"/>
<keyword evidence="3" id="KW-1185">Reference proteome</keyword>
<dbReference type="STRING" id="1121015.GCA_000420545_01144"/>
<dbReference type="eggNOG" id="ENOG50313SZ">
    <property type="taxonomic scope" value="Bacteria"/>
</dbReference>
<sequence>MWQAMLFLFLGLAGSAGPAHFGMRVLSHRQQLDRRLAFAPGTEDGGFLYSWWLMRFGQARLGDAALRQFGNLAGIMGWLTLIGVVGTAVCIAAKAGIENG</sequence>
<name>A0A091B162_9GAMM</name>
<keyword evidence="1" id="KW-0812">Transmembrane</keyword>
<dbReference type="AlphaFoldDB" id="A0A091B162"/>
<dbReference type="PATRIC" id="fig|1121015.4.peg.196"/>
<protein>
    <submittedName>
        <fullName evidence="2">Uncharacterized protein</fullName>
    </submittedName>
</protein>
<feature type="transmembrane region" description="Helical" evidence="1">
    <location>
        <begin position="75"/>
        <end position="97"/>
    </location>
</feature>
<gene>
    <name evidence="2" type="ORF">N789_00990</name>
</gene>